<name>A0A023DKS5_9BACL</name>
<reference evidence="1 2" key="1">
    <citation type="submission" date="2014-04" db="EMBL/GenBank/DDBJ databases">
        <title>Whole genome shotgun sequence of Geobacillus caldoxylosilyticus NBRC 107762.</title>
        <authorList>
            <person name="Hosoyama A."/>
            <person name="Hosoyama Y."/>
            <person name="Katano-Makiyama Y."/>
            <person name="Tsuchikane K."/>
            <person name="Ohji S."/>
            <person name="Ichikawa N."/>
            <person name="Yamazoe A."/>
            <person name="Fujita N."/>
        </authorList>
    </citation>
    <scope>NUCLEOTIDE SEQUENCE [LARGE SCALE GENOMIC DNA]</scope>
    <source>
        <strain evidence="1 2">NBRC 107762</strain>
    </source>
</reference>
<sequence length="43" mass="4647">MGGFVIISDAEIHGASHTLPPLQPNLTSSGREAYPVNVRYTHI</sequence>
<gene>
    <name evidence="1" type="ORF">GCA01S_122_00010</name>
</gene>
<dbReference type="EMBL" id="BAWO01000122">
    <property type="protein sequence ID" value="GAJ41862.1"/>
    <property type="molecule type" value="Genomic_DNA"/>
</dbReference>
<proteinExistence type="predicted"/>
<evidence type="ECO:0000313" key="1">
    <source>
        <dbReference type="EMBL" id="GAJ41862.1"/>
    </source>
</evidence>
<dbReference type="AlphaFoldDB" id="A0A023DKS5"/>
<accession>A0A023DKS5</accession>
<evidence type="ECO:0000313" key="2">
    <source>
        <dbReference type="Proteomes" id="UP000023561"/>
    </source>
</evidence>
<comment type="caution">
    <text evidence="1">The sequence shown here is derived from an EMBL/GenBank/DDBJ whole genome shotgun (WGS) entry which is preliminary data.</text>
</comment>
<keyword evidence="2" id="KW-1185">Reference proteome</keyword>
<dbReference type="Proteomes" id="UP000023561">
    <property type="component" value="Unassembled WGS sequence"/>
</dbReference>
<organism evidence="1 2">
    <name type="scientific">Parageobacillus caldoxylosilyticus NBRC 107762</name>
    <dbReference type="NCBI Taxonomy" id="1220594"/>
    <lineage>
        <taxon>Bacteria</taxon>
        <taxon>Bacillati</taxon>
        <taxon>Bacillota</taxon>
        <taxon>Bacilli</taxon>
        <taxon>Bacillales</taxon>
        <taxon>Anoxybacillaceae</taxon>
        <taxon>Saccharococcus</taxon>
    </lineage>
</organism>
<protein>
    <submittedName>
        <fullName evidence="1">Uncharacterized protein</fullName>
    </submittedName>
</protein>